<dbReference type="PATRIC" id="fig|1203554.3.peg.1223"/>
<dbReference type="SUPFAM" id="SSF47384">
    <property type="entry name" value="Homodimeric domain of signal transducing histidine kinase"/>
    <property type="match status" value="1"/>
</dbReference>
<dbReference type="Gene3D" id="3.30.565.10">
    <property type="entry name" value="Histidine kinase-like ATPase, C-terminal domain"/>
    <property type="match status" value="1"/>
</dbReference>
<keyword evidence="6" id="KW-0067">ATP-binding</keyword>
<reference evidence="10 11" key="1">
    <citation type="submission" date="2013-04" db="EMBL/GenBank/DDBJ databases">
        <title>The Genome Sequence of Sutterella wadsworthensis HGA0223.</title>
        <authorList>
            <consortium name="The Broad Institute Genomics Platform"/>
            <person name="Earl A."/>
            <person name="Ward D."/>
            <person name="Feldgarden M."/>
            <person name="Gevers D."/>
            <person name="Schmidt T.M."/>
            <person name="Dover J."/>
            <person name="Dai D."/>
            <person name="Walker B."/>
            <person name="Young S."/>
            <person name="Zeng Q."/>
            <person name="Gargeya S."/>
            <person name="Fitzgerald M."/>
            <person name="Haas B."/>
            <person name="Abouelleil A."/>
            <person name="Allen A.W."/>
            <person name="Alvarado L."/>
            <person name="Arachchi H.M."/>
            <person name="Berlin A.M."/>
            <person name="Chapman S.B."/>
            <person name="Gainer-Dewar J."/>
            <person name="Goldberg J."/>
            <person name="Griggs A."/>
            <person name="Gujja S."/>
            <person name="Hansen M."/>
            <person name="Howarth C."/>
            <person name="Imamovic A."/>
            <person name="Ireland A."/>
            <person name="Larimer J."/>
            <person name="McCowan C."/>
            <person name="Murphy C."/>
            <person name="Pearson M."/>
            <person name="Poon T.W."/>
            <person name="Priest M."/>
            <person name="Roberts A."/>
            <person name="Saif S."/>
            <person name="Shea T."/>
            <person name="Sisk P."/>
            <person name="Sykes S."/>
            <person name="Wortman J."/>
            <person name="Nusbaum C."/>
            <person name="Birren B."/>
        </authorList>
    </citation>
    <scope>NUCLEOTIDE SEQUENCE [LARGE SCALE GENOMIC DNA]</scope>
    <source>
        <strain evidence="10 11">HGA0223</strain>
    </source>
</reference>
<keyword evidence="5" id="KW-0418">Kinase</keyword>
<dbReference type="eggNOG" id="COG0715">
    <property type="taxonomic scope" value="Bacteria"/>
</dbReference>
<dbReference type="InterPro" id="IPR004358">
    <property type="entry name" value="Sig_transdc_His_kin-like_C"/>
</dbReference>
<organism evidence="10 11">
    <name type="scientific">Sutterella wadsworthensis HGA0223</name>
    <dbReference type="NCBI Taxonomy" id="1203554"/>
    <lineage>
        <taxon>Bacteria</taxon>
        <taxon>Pseudomonadati</taxon>
        <taxon>Pseudomonadota</taxon>
        <taxon>Betaproteobacteria</taxon>
        <taxon>Burkholderiales</taxon>
        <taxon>Sutterellaceae</taxon>
        <taxon>Sutterella</taxon>
    </lineage>
</organism>
<dbReference type="Gene3D" id="1.10.287.130">
    <property type="match status" value="1"/>
</dbReference>
<evidence type="ECO:0000256" key="3">
    <source>
        <dbReference type="ARBA" id="ARBA00022679"/>
    </source>
</evidence>
<evidence type="ECO:0000256" key="4">
    <source>
        <dbReference type="ARBA" id="ARBA00022741"/>
    </source>
</evidence>
<accession>S3BCW6</accession>
<dbReference type="PROSITE" id="PS50109">
    <property type="entry name" value="HIS_KIN"/>
    <property type="match status" value="1"/>
</dbReference>
<dbReference type="AlphaFoldDB" id="S3BCW6"/>
<evidence type="ECO:0000313" key="10">
    <source>
        <dbReference type="EMBL" id="EPD99143.1"/>
    </source>
</evidence>
<dbReference type="SMART" id="SM00387">
    <property type="entry name" value="HATPase_c"/>
    <property type="match status" value="1"/>
</dbReference>
<feature type="coiled-coil region" evidence="8">
    <location>
        <begin position="339"/>
        <end position="373"/>
    </location>
</feature>
<dbReference type="HOGENOM" id="CLU_011260_2_0_4"/>
<dbReference type="Gene3D" id="3.40.190.10">
    <property type="entry name" value="Periplasmic binding protein-like II"/>
    <property type="match status" value="2"/>
</dbReference>
<dbReference type="EC" id="2.7.13.3" evidence="2"/>
<proteinExistence type="predicted"/>
<evidence type="ECO:0000256" key="6">
    <source>
        <dbReference type="ARBA" id="ARBA00022840"/>
    </source>
</evidence>
<dbReference type="eggNOG" id="COG4191">
    <property type="taxonomic scope" value="Bacteria"/>
</dbReference>
<dbReference type="InterPro" id="IPR036890">
    <property type="entry name" value="HATPase_C_sf"/>
</dbReference>
<feature type="domain" description="Histidine kinase" evidence="9">
    <location>
        <begin position="382"/>
        <end position="593"/>
    </location>
</feature>
<dbReference type="GO" id="GO:0000155">
    <property type="term" value="F:phosphorelay sensor kinase activity"/>
    <property type="evidence" value="ECO:0007669"/>
    <property type="project" value="InterPro"/>
</dbReference>
<keyword evidence="7" id="KW-0902">Two-component regulatory system</keyword>
<dbReference type="PANTHER" id="PTHR43065:SF46">
    <property type="entry name" value="C4-DICARBOXYLATE TRANSPORT SENSOR PROTEIN DCTB"/>
    <property type="match status" value="1"/>
</dbReference>
<comment type="caution">
    <text evidence="10">The sequence shown here is derived from an EMBL/GenBank/DDBJ whole genome shotgun (WGS) entry which is preliminary data.</text>
</comment>
<evidence type="ECO:0000256" key="1">
    <source>
        <dbReference type="ARBA" id="ARBA00000085"/>
    </source>
</evidence>
<evidence type="ECO:0000313" key="11">
    <source>
        <dbReference type="Proteomes" id="UP000014400"/>
    </source>
</evidence>
<dbReference type="PANTHER" id="PTHR43065">
    <property type="entry name" value="SENSOR HISTIDINE KINASE"/>
    <property type="match status" value="1"/>
</dbReference>
<dbReference type="SUPFAM" id="SSF53850">
    <property type="entry name" value="Periplasmic binding protein-like II"/>
    <property type="match status" value="1"/>
</dbReference>
<evidence type="ECO:0000256" key="7">
    <source>
        <dbReference type="ARBA" id="ARBA00023012"/>
    </source>
</evidence>
<keyword evidence="8" id="KW-0175">Coiled coil</keyword>
<keyword evidence="4" id="KW-0547">Nucleotide-binding</keyword>
<sequence length="620" mass="69067">MISSGISSSLLKLVGIVVFFLVFKGVSLTNAAELRIGVTYLSAPNPSLSIIQKTTDYLNTHLVDGVRLQFYEIRELEEAIRKHEVDLVLSGAGFYRRLHDHGLRILATLVTDRGPDPDHSNGSAMIVLASRSDLKTLEDLRGKTLAATVANGFQGYQIGMGEIAKIESHPFKFFGRTLFVGESSGLDMRQVVDAVLDGRADVGFVKTCYIEDILTAGTLPQKLRILNARLGLPLSCLSSTELYPNWSISSMSTLSHELRREITALLLQMPEEQGGTYWTVAGDYRSVDELYRRLKLGPYEHLNDWTLLRIWREFSWPIVLLIGALVGLVLHVMRSDALIERRTKELNEMFAEKEQLAEKNKAFEDAMDRMQRVGIIGQLSTLFAHELSQPLNNVACYAHGLMKVFTNVNGGVTIDNVKGVIETPLKTISYEAERAAQIVEKVRHFAKPQASERVHSSFVRVVADAVEEFKGAKAIEITITDESQGVMVQIDPMAIRLAILNLIRNAQQAVETANRLPVVTIQVGQIKKGNHNFVFARIRDNGPRIDDETFAQMQTPLFTTKREGLGLGLPLVHSIAERYGGWLKIRRWGDDGVGGLEAEFVITCEPEERDYVETGTSTTD</sequence>
<dbReference type="PRINTS" id="PR00344">
    <property type="entry name" value="BCTRLSENSOR"/>
</dbReference>
<dbReference type="InterPro" id="IPR005467">
    <property type="entry name" value="His_kinase_dom"/>
</dbReference>
<dbReference type="GO" id="GO:0005524">
    <property type="term" value="F:ATP binding"/>
    <property type="evidence" value="ECO:0007669"/>
    <property type="project" value="UniProtKB-KW"/>
</dbReference>
<dbReference type="InterPro" id="IPR003594">
    <property type="entry name" value="HATPase_dom"/>
</dbReference>
<keyword evidence="3" id="KW-0808">Transferase</keyword>
<dbReference type="Pfam" id="PF12974">
    <property type="entry name" value="Phosphonate-bd"/>
    <property type="match status" value="1"/>
</dbReference>
<gene>
    <name evidence="10" type="ORF">HMPREF1476_01180</name>
</gene>
<comment type="catalytic activity">
    <reaction evidence="1">
        <text>ATP + protein L-histidine = ADP + protein N-phospho-L-histidine.</text>
        <dbReference type="EC" id="2.7.13.3"/>
    </reaction>
</comment>
<dbReference type="STRING" id="1203554.HMPREF1476_01180"/>
<dbReference type="SUPFAM" id="SSF55874">
    <property type="entry name" value="ATPase domain of HSP90 chaperone/DNA topoisomerase II/histidine kinase"/>
    <property type="match status" value="1"/>
</dbReference>
<dbReference type="InterPro" id="IPR036097">
    <property type="entry name" value="HisK_dim/P_sf"/>
</dbReference>
<evidence type="ECO:0000259" key="9">
    <source>
        <dbReference type="PROSITE" id="PS50109"/>
    </source>
</evidence>
<name>S3BCW6_9BURK</name>
<evidence type="ECO:0000256" key="2">
    <source>
        <dbReference type="ARBA" id="ARBA00012438"/>
    </source>
</evidence>
<protein>
    <recommendedName>
        <fullName evidence="2">histidine kinase</fullName>
        <ecNumber evidence="2">2.7.13.3</ecNumber>
    </recommendedName>
</protein>
<evidence type="ECO:0000256" key="8">
    <source>
        <dbReference type="SAM" id="Coils"/>
    </source>
</evidence>
<dbReference type="Pfam" id="PF02518">
    <property type="entry name" value="HATPase_c"/>
    <property type="match status" value="1"/>
</dbReference>
<evidence type="ECO:0000256" key="5">
    <source>
        <dbReference type="ARBA" id="ARBA00022777"/>
    </source>
</evidence>
<dbReference type="Proteomes" id="UP000014400">
    <property type="component" value="Unassembled WGS sequence"/>
</dbReference>
<dbReference type="EMBL" id="ATCF01000017">
    <property type="protein sequence ID" value="EPD99143.1"/>
    <property type="molecule type" value="Genomic_DNA"/>
</dbReference>
<keyword evidence="11" id="KW-1185">Reference proteome</keyword>